<organism evidence="1 2">
    <name type="scientific">Hathewaya histolytica</name>
    <name type="common">Clostridium histolyticum</name>
    <dbReference type="NCBI Taxonomy" id="1498"/>
    <lineage>
        <taxon>Bacteria</taxon>
        <taxon>Bacillati</taxon>
        <taxon>Bacillota</taxon>
        <taxon>Clostridia</taxon>
        <taxon>Eubacteriales</taxon>
        <taxon>Clostridiaceae</taxon>
        <taxon>Hathewaya</taxon>
    </lineage>
</organism>
<dbReference type="KEGG" id="hhw:NCTC503_01058"/>
<name>A0A4U9REW3_HATHI</name>
<dbReference type="EMBL" id="LR590481">
    <property type="protein sequence ID" value="VTQ87290.1"/>
    <property type="molecule type" value="Genomic_DNA"/>
</dbReference>
<reference evidence="1 2" key="1">
    <citation type="submission" date="2019-05" db="EMBL/GenBank/DDBJ databases">
        <authorList>
            <consortium name="Pathogen Informatics"/>
        </authorList>
    </citation>
    <scope>NUCLEOTIDE SEQUENCE [LARGE SCALE GENOMIC DNA]</scope>
    <source>
        <strain evidence="1 2">NCTC503</strain>
    </source>
</reference>
<dbReference type="RefSeq" id="WP_243117944.1">
    <property type="nucleotide sequence ID" value="NZ_CBCRUQ010000004.1"/>
</dbReference>
<evidence type="ECO:0000313" key="1">
    <source>
        <dbReference type="EMBL" id="VTQ87290.1"/>
    </source>
</evidence>
<dbReference type="AlphaFoldDB" id="A0A4U9REW3"/>
<gene>
    <name evidence="1" type="ORF">NCTC503_01058</name>
</gene>
<sequence>MKSKIIDYLNDNDLDDIKEIKVSEKDVFVLKLNYYFDSLEIEGANSYAKDECEEGEESIEFYEDFILPYLSDSAVDNVEDIVRDVCEELDLEYQLISFDIDVEESEYNTFIIAFYERDKEFDLEDYITEII</sequence>
<evidence type="ECO:0000313" key="2">
    <source>
        <dbReference type="Proteomes" id="UP000308489"/>
    </source>
</evidence>
<accession>A0A4U9REW3</accession>
<dbReference type="Proteomes" id="UP000308489">
    <property type="component" value="Chromosome 1"/>
</dbReference>
<keyword evidence="2" id="KW-1185">Reference proteome</keyword>
<proteinExistence type="predicted"/>
<protein>
    <submittedName>
        <fullName evidence="1">Uncharacterized protein</fullName>
    </submittedName>
</protein>